<proteinExistence type="predicted"/>
<reference evidence="3 4" key="1">
    <citation type="submission" date="2020-08" db="EMBL/GenBank/DDBJ databases">
        <title>Sequencing the genomes of 1000 actinobacteria strains.</title>
        <authorList>
            <person name="Klenk H.-P."/>
        </authorList>
    </citation>
    <scope>NUCLEOTIDE SEQUENCE [LARGE SCALE GENOMIC DNA]</scope>
    <source>
        <strain evidence="3 4">DSM 43851</strain>
    </source>
</reference>
<comment type="caution">
    <text evidence="3">The sequence shown here is derived from an EMBL/GenBank/DDBJ whole genome shotgun (WGS) entry which is preliminary data.</text>
</comment>
<evidence type="ECO:0000256" key="2">
    <source>
        <dbReference type="SAM" id="MobiDB-lite"/>
    </source>
</evidence>
<dbReference type="RefSeq" id="WP_184862966.1">
    <property type="nucleotide sequence ID" value="NZ_BAAAWY010000003.1"/>
</dbReference>
<feature type="region of interest" description="Disordered" evidence="2">
    <location>
        <begin position="290"/>
        <end position="315"/>
    </location>
</feature>
<sequence>METRRYPVIQEQRLDRAQRRLLGRQRTETELPRAEPGTVLVFEVESGYVAFTERRHLTGREDLVVNAVSVSVVDVRPRSVSVRLTIPSRSAADEFTVVVDFNCCVEDPQAVAAAGWTDLAEPLHTYLSQDAALRQLGAGHRVEEINEVREDVDARVRAYCTLRAPRLSGMSVKLAGVDVLTPEDLSQHARTMRDTEWRHAQQGLENDFEDRDATRLQGYFERGAQAVSALAARRGQLNLAEAAEREYQQLERKRADLLRLFESLPEAYRDTVAIDADRIINSVFDEIVGPNPTALGGDRAPDSIEGGAERGGPRA</sequence>
<evidence type="ECO:0000256" key="1">
    <source>
        <dbReference type="SAM" id="Coils"/>
    </source>
</evidence>
<evidence type="ECO:0000313" key="4">
    <source>
        <dbReference type="Proteomes" id="UP000585638"/>
    </source>
</evidence>
<evidence type="ECO:0000313" key="3">
    <source>
        <dbReference type="EMBL" id="MBB5892312.1"/>
    </source>
</evidence>
<dbReference type="EMBL" id="JACHIR010000001">
    <property type="protein sequence ID" value="MBB5892312.1"/>
    <property type="molecule type" value="Genomic_DNA"/>
</dbReference>
<feature type="coiled-coil region" evidence="1">
    <location>
        <begin position="233"/>
        <end position="260"/>
    </location>
</feature>
<keyword evidence="1" id="KW-0175">Coiled coil</keyword>
<feature type="compositionally biased region" description="Basic and acidic residues" evidence="2">
    <location>
        <begin position="299"/>
        <end position="315"/>
    </location>
</feature>
<name>A0A7W9NGA1_9PSEU</name>
<dbReference type="AlphaFoldDB" id="A0A7W9NGA1"/>
<accession>A0A7W9NGA1</accession>
<keyword evidence="4" id="KW-1185">Reference proteome</keyword>
<protein>
    <submittedName>
        <fullName evidence="3">Uncharacterized protein</fullName>
    </submittedName>
</protein>
<gene>
    <name evidence="3" type="ORF">BJ998_003508</name>
</gene>
<organism evidence="3 4">
    <name type="scientific">Kutzneria kofuensis</name>
    <dbReference type="NCBI Taxonomy" id="103725"/>
    <lineage>
        <taxon>Bacteria</taxon>
        <taxon>Bacillati</taxon>
        <taxon>Actinomycetota</taxon>
        <taxon>Actinomycetes</taxon>
        <taxon>Pseudonocardiales</taxon>
        <taxon>Pseudonocardiaceae</taxon>
        <taxon>Kutzneria</taxon>
    </lineage>
</organism>
<dbReference type="Proteomes" id="UP000585638">
    <property type="component" value="Unassembled WGS sequence"/>
</dbReference>